<proteinExistence type="predicted"/>
<dbReference type="AlphaFoldDB" id="A0A1I5DBR9"/>
<dbReference type="OrthoDB" id="1413766at2"/>
<dbReference type="Proteomes" id="UP000198705">
    <property type="component" value="Unassembled WGS sequence"/>
</dbReference>
<dbReference type="EMBL" id="FOVN01000007">
    <property type="protein sequence ID" value="SFN96576.1"/>
    <property type="molecule type" value="Genomic_DNA"/>
</dbReference>
<keyword evidence="2" id="KW-1185">Reference proteome</keyword>
<sequence>MKLQLFLKYYLGIFLILTTFNSGFSQVEKDSLIEITGKVIDNKTNDPLIFADLLVSGSNIATISNTEGNYILKLPLDFTNRSITISYLGYAEKEVPISTIIENSTIALDPSFTPLDEINLSRPKSAEILVRLMLERKATNYIESGLEMTGFYRETIKKRRQNASLSEAVVSIYKQPNTSIRQDAVEIIKVRKTTNYSKLDTLALKLQGGPFNNLYVDIMKYPEYIFNRDNIANYNFSFDASTVIDDQLVYVINFKQKPELQIPLYYGKLFIESKNLALTSAIYSLNVENRDMASELFVKRKPNRVKVYPTEANYRVNYRNTNGKWYYSYSNILLTFKVNWKGRLFNNVYTLNSEMAITNWNFANDKYARPKNKASILRPSSILIDEATGFLDSEFWGQYNIIEPEKSIESAIEKIQKQLDKSEG</sequence>
<dbReference type="STRING" id="649333.SAMN04487989_107124"/>
<name>A0A1I5DBR9_9FLAO</name>
<reference evidence="2" key="1">
    <citation type="submission" date="2016-10" db="EMBL/GenBank/DDBJ databases">
        <authorList>
            <person name="Varghese N."/>
            <person name="Submissions S."/>
        </authorList>
    </citation>
    <scope>NUCLEOTIDE SEQUENCE [LARGE SCALE GENOMIC DNA]</scope>
    <source>
        <strain evidence="2">DSM 23925</strain>
    </source>
</reference>
<protein>
    <submittedName>
        <fullName evidence="1">CarboxypepD_reg-like domain-containing protein</fullName>
    </submittedName>
</protein>
<dbReference type="InterPro" id="IPR008969">
    <property type="entry name" value="CarboxyPept-like_regulatory"/>
</dbReference>
<dbReference type="Gene3D" id="2.60.40.1120">
    <property type="entry name" value="Carboxypeptidase-like, regulatory domain"/>
    <property type="match status" value="1"/>
</dbReference>
<dbReference type="RefSeq" id="WP_092209704.1">
    <property type="nucleotide sequence ID" value="NZ_FOVN01000007.1"/>
</dbReference>
<evidence type="ECO:0000313" key="2">
    <source>
        <dbReference type="Proteomes" id="UP000198705"/>
    </source>
</evidence>
<dbReference type="SUPFAM" id="SSF49464">
    <property type="entry name" value="Carboxypeptidase regulatory domain-like"/>
    <property type="match status" value="1"/>
</dbReference>
<dbReference type="Pfam" id="PF13715">
    <property type="entry name" value="CarbopepD_reg_2"/>
    <property type="match status" value="1"/>
</dbReference>
<organism evidence="1 2">
    <name type="scientific">Bizionia echini</name>
    <dbReference type="NCBI Taxonomy" id="649333"/>
    <lineage>
        <taxon>Bacteria</taxon>
        <taxon>Pseudomonadati</taxon>
        <taxon>Bacteroidota</taxon>
        <taxon>Flavobacteriia</taxon>
        <taxon>Flavobacteriales</taxon>
        <taxon>Flavobacteriaceae</taxon>
        <taxon>Bizionia</taxon>
    </lineage>
</organism>
<accession>A0A1I5DBR9</accession>
<evidence type="ECO:0000313" key="1">
    <source>
        <dbReference type="EMBL" id="SFN96576.1"/>
    </source>
</evidence>
<gene>
    <name evidence="1" type="ORF">SAMN04487989_107124</name>
</gene>